<name>A0A2K3QJ99_9HYPO</name>
<reference evidence="2 3" key="1">
    <citation type="submission" date="2017-08" db="EMBL/GenBank/DDBJ databases">
        <title>Harnessing the power of phylogenomics to disentangle the directionality and signatures of interkingdom host jumping in the parasitic fungal genus Tolypocladium.</title>
        <authorList>
            <person name="Quandt C.A."/>
            <person name="Patterson W."/>
            <person name="Spatafora J.W."/>
        </authorList>
    </citation>
    <scope>NUCLEOTIDE SEQUENCE [LARGE SCALE GENOMIC DNA]</scope>
    <source>
        <strain evidence="2 3">CBS 113982</strain>
    </source>
</reference>
<organism evidence="2 3">
    <name type="scientific">Tolypocladium capitatum</name>
    <dbReference type="NCBI Taxonomy" id="45235"/>
    <lineage>
        <taxon>Eukaryota</taxon>
        <taxon>Fungi</taxon>
        <taxon>Dikarya</taxon>
        <taxon>Ascomycota</taxon>
        <taxon>Pezizomycotina</taxon>
        <taxon>Sordariomycetes</taxon>
        <taxon>Hypocreomycetidae</taxon>
        <taxon>Hypocreales</taxon>
        <taxon>Ophiocordycipitaceae</taxon>
        <taxon>Tolypocladium</taxon>
    </lineage>
</organism>
<keyword evidence="3" id="KW-1185">Reference proteome</keyword>
<dbReference type="AlphaFoldDB" id="A0A2K3QJ99"/>
<proteinExistence type="predicted"/>
<dbReference type="Proteomes" id="UP000236621">
    <property type="component" value="Unassembled WGS sequence"/>
</dbReference>
<dbReference type="EMBL" id="NRSZ01000375">
    <property type="protein sequence ID" value="PNY27616.1"/>
    <property type="molecule type" value="Genomic_DNA"/>
</dbReference>
<evidence type="ECO:0000313" key="3">
    <source>
        <dbReference type="Proteomes" id="UP000236621"/>
    </source>
</evidence>
<dbReference type="STRING" id="45235.A0A2K3QJ99"/>
<dbReference type="OrthoDB" id="3903189at2759"/>
<gene>
    <name evidence="2" type="ORF">TCAP_02462</name>
</gene>
<feature type="region of interest" description="Disordered" evidence="1">
    <location>
        <begin position="135"/>
        <end position="159"/>
    </location>
</feature>
<evidence type="ECO:0000256" key="1">
    <source>
        <dbReference type="SAM" id="MobiDB-lite"/>
    </source>
</evidence>
<sequence length="159" mass="17699">MSFFLCSAAINHMITNAVFNMPSQHAIPTSPSFPFRCPFPRIIELLQTRWLVILVFALSGEPSWSIIESSTAIIVANLPTTWTMFRGMFNLTSFNSCSDYLKNEAGSRRLLFYPDERATAQVAVTSGTVSTCAHRTARSKSTRPMESVSAPLASRDRRS</sequence>
<protein>
    <submittedName>
        <fullName evidence="2">Uncharacterized protein</fullName>
    </submittedName>
</protein>
<evidence type="ECO:0000313" key="2">
    <source>
        <dbReference type="EMBL" id="PNY27616.1"/>
    </source>
</evidence>
<comment type="caution">
    <text evidence="2">The sequence shown here is derived from an EMBL/GenBank/DDBJ whole genome shotgun (WGS) entry which is preliminary data.</text>
</comment>
<feature type="non-terminal residue" evidence="2">
    <location>
        <position position="159"/>
    </location>
</feature>
<accession>A0A2K3QJ99</accession>